<name>A0A6P2D8P8_9BACT</name>
<keyword evidence="7" id="KW-1185">Reference proteome</keyword>
<feature type="region of interest" description="Disordered" evidence="3">
    <location>
        <begin position="1"/>
        <end position="28"/>
    </location>
</feature>
<dbReference type="InterPro" id="IPR001387">
    <property type="entry name" value="Cro/C1-type_HTH"/>
</dbReference>
<dbReference type="CDD" id="cd00156">
    <property type="entry name" value="REC"/>
    <property type="match status" value="1"/>
</dbReference>
<dbReference type="PROSITE" id="PS50943">
    <property type="entry name" value="HTH_CROC1"/>
    <property type="match status" value="1"/>
</dbReference>
<proteinExistence type="predicted"/>
<gene>
    <name evidence="6" type="ORF">SOIL9_08260</name>
</gene>
<dbReference type="Pfam" id="PF00072">
    <property type="entry name" value="Response_reg"/>
    <property type="match status" value="1"/>
</dbReference>
<evidence type="ECO:0000259" key="5">
    <source>
        <dbReference type="PROSITE" id="PS50943"/>
    </source>
</evidence>
<evidence type="ECO:0000256" key="1">
    <source>
        <dbReference type="ARBA" id="ARBA00022553"/>
    </source>
</evidence>
<dbReference type="GO" id="GO:0003677">
    <property type="term" value="F:DNA binding"/>
    <property type="evidence" value="ECO:0007669"/>
    <property type="project" value="UniProtKB-KW"/>
</dbReference>
<accession>A0A6P2D8P8</accession>
<keyword evidence="6" id="KW-0238">DNA-binding</keyword>
<dbReference type="PROSITE" id="PS50110">
    <property type="entry name" value="RESPONSE_REGULATORY"/>
    <property type="match status" value="1"/>
</dbReference>
<dbReference type="Gene3D" id="3.40.50.2300">
    <property type="match status" value="1"/>
</dbReference>
<dbReference type="SUPFAM" id="SSF52172">
    <property type="entry name" value="CheY-like"/>
    <property type="match status" value="1"/>
</dbReference>
<dbReference type="Pfam" id="PF01381">
    <property type="entry name" value="HTH_3"/>
    <property type="match status" value="1"/>
</dbReference>
<evidence type="ECO:0008006" key="8">
    <source>
        <dbReference type="Google" id="ProtNLM"/>
    </source>
</evidence>
<protein>
    <recommendedName>
        <fullName evidence="8">Response regulatory domain-containing protein</fullName>
    </recommendedName>
</protein>
<dbReference type="Gene3D" id="1.10.260.40">
    <property type="entry name" value="lambda repressor-like DNA-binding domains"/>
    <property type="match status" value="1"/>
</dbReference>
<dbReference type="InterPro" id="IPR001789">
    <property type="entry name" value="Sig_transdc_resp-reg_receiver"/>
</dbReference>
<dbReference type="GO" id="GO:0000160">
    <property type="term" value="P:phosphorelay signal transduction system"/>
    <property type="evidence" value="ECO:0007669"/>
    <property type="project" value="InterPro"/>
</dbReference>
<dbReference type="AlphaFoldDB" id="A0A6P2D8P8"/>
<dbReference type="InterPro" id="IPR011006">
    <property type="entry name" value="CheY-like_superfamily"/>
</dbReference>
<dbReference type="KEGG" id="gms:SOIL9_08260"/>
<dbReference type="PANTHER" id="PTHR44591:SF3">
    <property type="entry name" value="RESPONSE REGULATORY DOMAIN-CONTAINING PROTEIN"/>
    <property type="match status" value="1"/>
</dbReference>
<organism evidence="6 7">
    <name type="scientific">Gemmata massiliana</name>
    <dbReference type="NCBI Taxonomy" id="1210884"/>
    <lineage>
        <taxon>Bacteria</taxon>
        <taxon>Pseudomonadati</taxon>
        <taxon>Planctomycetota</taxon>
        <taxon>Planctomycetia</taxon>
        <taxon>Gemmatales</taxon>
        <taxon>Gemmataceae</taxon>
        <taxon>Gemmata</taxon>
    </lineage>
</organism>
<dbReference type="CDD" id="cd00093">
    <property type="entry name" value="HTH_XRE"/>
    <property type="match status" value="1"/>
</dbReference>
<dbReference type="PANTHER" id="PTHR44591">
    <property type="entry name" value="STRESS RESPONSE REGULATOR PROTEIN 1"/>
    <property type="match status" value="1"/>
</dbReference>
<evidence type="ECO:0000313" key="6">
    <source>
        <dbReference type="EMBL" id="VTR97227.1"/>
    </source>
</evidence>
<dbReference type="Proteomes" id="UP000464178">
    <property type="component" value="Chromosome"/>
</dbReference>
<feature type="domain" description="Response regulatory" evidence="4">
    <location>
        <begin position="42"/>
        <end position="157"/>
    </location>
</feature>
<evidence type="ECO:0000256" key="3">
    <source>
        <dbReference type="SAM" id="MobiDB-lite"/>
    </source>
</evidence>
<dbReference type="SMART" id="SM00530">
    <property type="entry name" value="HTH_XRE"/>
    <property type="match status" value="1"/>
</dbReference>
<feature type="domain" description="HTH cro/C1-type" evidence="5">
    <location>
        <begin position="178"/>
        <end position="232"/>
    </location>
</feature>
<dbReference type="SUPFAM" id="SSF47413">
    <property type="entry name" value="lambda repressor-like DNA-binding domains"/>
    <property type="match status" value="1"/>
</dbReference>
<dbReference type="RefSeq" id="WP_162671111.1">
    <property type="nucleotide sequence ID" value="NZ_LR593886.1"/>
</dbReference>
<dbReference type="InterPro" id="IPR010982">
    <property type="entry name" value="Lambda_DNA-bd_dom_sf"/>
</dbReference>
<dbReference type="EMBL" id="LR593886">
    <property type="protein sequence ID" value="VTR97227.1"/>
    <property type="molecule type" value="Genomic_DNA"/>
</dbReference>
<feature type="modified residue" description="4-aspartylphosphate" evidence="2">
    <location>
        <position position="92"/>
    </location>
</feature>
<evidence type="ECO:0000259" key="4">
    <source>
        <dbReference type="PROSITE" id="PS50110"/>
    </source>
</evidence>
<reference evidence="6 7" key="1">
    <citation type="submission" date="2019-05" db="EMBL/GenBank/DDBJ databases">
        <authorList>
            <consortium name="Science for Life Laboratories"/>
        </authorList>
    </citation>
    <scope>NUCLEOTIDE SEQUENCE [LARGE SCALE GENOMIC DNA]</scope>
    <source>
        <strain evidence="6">Soil9</strain>
    </source>
</reference>
<keyword evidence="1 2" id="KW-0597">Phosphoprotein</keyword>
<evidence type="ECO:0000256" key="2">
    <source>
        <dbReference type="PROSITE-ProRule" id="PRU00169"/>
    </source>
</evidence>
<sequence>MPYDIEDRLTQTPKPLYPIMTPPPKPQAMPASRELQSSGDIHILILDDDPHTCAVIQAALNNRDFVTEVVSDPMMVESALSSGRRYHLIVLDYVLPGLEAEQVFGWIRDHQPDANIVVVTGYPSVDSAINCLRAKTCDYLTKPFQIEQLREIVYRCLESQGLLRMTEDALKEALGAAIRERRKALALTLSNMSDRTGVSLGYLSQIELGKNSASIETLYRICLALGMKMSELFLSVQRA</sequence>
<evidence type="ECO:0000313" key="7">
    <source>
        <dbReference type="Proteomes" id="UP000464178"/>
    </source>
</evidence>
<dbReference type="InterPro" id="IPR050595">
    <property type="entry name" value="Bact_response_regulator"/>
</dbReference>
<dbReference type="SMART" id="SM00448">
    <property type="entry name" value="REC"/>
    <property type="match status" value="1"/>
</dbReference>